<dbReference type="Proteomes" id="UP000199391">
    <property type="component" value="Unassembled WGS sequence"/>
</dbReference>
<dbReference type="Gene3D" id="3.30.70.1060">
    <property type="entry name" value="Dimeric alpha+beta barrel"/>
    <property type="match status" value="2"/>
</dbReference>
<comment type="similarity">
    <text evidence="1">Belongs to the YciI family.</text>
</comment>
<dbReference type="PANTHER" id="PTHR35174:SF4">
    <property type="entry name" value="BLL7163 PROTEIN"/>
    <property type="match status" value="1"/>
</dbReference>
<gene>
    <name evidence="3" type="ORF">SAMN05216552_101241</name>
</gene>
<dbReference type="STRING" id="1035707.SAMN05216552_101241"/>
<organism evidence="3 4">
    <name type="scientific">Pseudoduganella namucuonensis</name>
    <dbReference type="NCBI Taxonomy" id="1035707"/>
    <lineage>
        <taxon>Bacteria</taxon>
        <taxon>Pseudomonadati</taxon>
        <taxon>Pseudomonadota</taxon>
        <taxon>Betaproteobacteria</taxon>
        <taxon>Burkholderiales</taxon>
        <taxon>Oxalobacteraceae</taxon>
        <taxon>Telluria group</taxon>
        <taxon>Pseudoduganella</taxon>
    </lineage>
</organism>
<dbReference type="InterPro" id="IPR005545">
    <property type="entry name" value="YCII"/>
</dbReference>
<proteinExistence type="inferred from homology"/>
<evidence type="ECO:0000313" key="3">
    <source>
        <dbReference type="EMBL" id="SFU86203.1"/>
    </source>
</evidence>
<dbReference type="OrthoDB" id="9807535at2"/>
<feature type="domain" description="YCII-related" evidence="2">
    <location>
        <begin position="1"/>
        <end position="91"/>
    </location>
</feature>
<dbReference type="Pfam" id="PF03795">
    <property type="entry name" value="YCII"/>
    <property type="match status" value="2"/>
</dbReference>
<dbReference type="AlphaFoldDB" id="A0A1I7JM06"/>
<feature type="domain" description="YCII-related" evidence="2">
    <location>
        <begin position="153"/>
        <end position="221"/>
    </location>
</feature>
<dbReference type="InterPro" id="IPR011008">
    <property type="entry name" value="Dimeric_a/b-barrel"/>
</dbReference>
<dbReference type="PANTHER" id="PTHR35174">
    <property type="entry name" value="BLL7171 PROTEIN-RELATED"/>
    <property type="match status" value="1"/>
</dbReference>
<evidence type="ECO:0000256" key="1">
    <source>
        <dbReference type="ARBA" id="ARBA00007689"/>
    </source>
</evidence>
<evidence type="ECO:0000259" key="2">
    <source>
        <dbReference type="Pfam" id="PF03795"/>
    </source>
</evidence>
<dbReference type="EMBL" id="FPBO01000012">
    <property type="protein sequence ID" value="SFU86203.1"/>
    <property type="molecule type" value="Genomic_DNA"/>
</dbReference>
<dbReference type="SUPFAM" id="SSF54909">
    <property type="entry name" value="Dimeric alpha+beta barrel"/>
    <property type="match status" value="2"/>
</dbReference>
<accession>A0A1I7JM06</accession>
<protein>
    <submittedName>
        <fullName evidence="3">Uncharacterized conserved protein</fullName>
    </submittedName>
</protein>
<name>A0A1I7JM06_9BURK</name>
<sequence length="233" mass="25036">MQFMILRRSDRTTEAADFPPPELAAAMPSAKWLHPSASGVRMRRAPAGEWTVRAAPFADAGELVAGYTFIEAADRDAALAWAAKAWPTADAEGEALIEVREAGCPGGCVGFDTGEAPQGPAWAVLLRSDQGSEADLEPPPAVIDTMNRANQAGVRAGLALAGEGLKSTARGGRVKFSGGRPSIIDGPFTEVKELIAGYWLIRADTLEQAMDWVRNYPYPHPDELEIELRTVHR</sequence>
<reference evidence="4" key="1">
    <citation type="submission" date="2016-10" db="EMBL/GenBank/DDBJ databases">
        <authorList>
            <person name="Varghese N."/>
            <person name="Submissions S."/>
        </authorList>
    </citation>
    <scope>NUCLEOTIDE SEQUENCE [LARGE SCALE GENOMIC DNA]</scope>
    <source>
        <strain evidence="4">CGMCC 1.11014</strain>
    </source>
</reference>
<dbReference type="RefSeq" id="WP_093556239.1">
    <property type="nucleotide sequence ID" value="NZ_FPBO01000012.1"/>
</dbReference>
<evidence type="ECO:0000313" key="4">
    <source>
        <dbReference type="Proteomes" id="UP000199391"/>
    </source>
</evidence>
<keyword evidence="4" id="KW-1185">Reference proteome</keyword>